<evidence type="ECO:0000259" key="1">
    <source>
        <dbReference type="Pfam" id="PF24024"/>
    </source>
</evidence>
<protein>
    <recommendedName>
        <fullName evidence="1">DUF7336 domain-containing protein</fullName>
    </recommendedName>
</protein>
<organism evidence="2 3">
    <name type="scientific">Bacillus phage Flapjack</name>
    <dbReference type="NCBI Taxonomy" id="1983465"/>
    <lineage>
        <taxon>Viruses</taxon>
        <taxon>Duplodnaviria</taxon>
        <taxon>Heunggongvirae</taxon>
        <taxon>Uroviricota</taxon>
        <taxon>Caudoviricetes</taxon>
        <taxon>Herelleviridae</taxon>
        <taxon>Bastillevirinae</taxon>
        <taxon>Bequatrovirus</taxon>
        <taxon>Bequatrovirus spock</taxon>
    </lineage>
</organism>
<sequence>MNNKIYIVMSDFGYDTKNFEGAFSTPEKAQEYTEYMGKCSGCKKCYWWEEEEIDNP</sequence>
<proteinExistence type="predicted"/>
<reference evidence="3" key="1">
    <citation type="submission" date="2017-04" db="EMBL/GenBank/DDBJ databases">
        <authorList>
            <person name="Abille Z."/>
            <person name="Afsharjavan R."/>
            <person name="Alms C.E."/>
            <person name="Anil A."/>
            <person name="Azuma E.A."/>
            <person name="Boateng D."/>
            <person name="Bowden K.V."/>
            <person name="Bui Q."/>
            <person name="Callaghan K.D."/>
            <person name="Canova P.N."/>
            <person name="Carter A.-G.V."/>
            <person name="Carty B."/>
            <person name="Choudhary A."/>
            <person name="Chugh K."/>
            <person name="Clark C.B."/>
            <person name="Clark J."/>
            <person name="Cortez R."/>
            <person name="Dalwadi R.M."/>
            <person name="Daou G."/>
            <person name="Das M."/>
            <person name="Dasari S."/>
            <person name="Davis E.H."/>
            <person name="Defreitas N."/>
            <person name="Demirji J."/>
            <person name="Endres C."/>
            <person name="Fakhar S."/>
            <person name="Feeley N."/>
            <person name="Flores D.C."/>
            <person name="Fowler A.R."/>
            <person name="George T."/>
            <person name="Greis H.L."/>
            <person name="Groleau D.L."/>
            <person name="Gulati J.K."/>
            <person name="Guzman W."/>
            <person name="Hallworth A.N."/>
            <person name="Hariri A."/>
            <person name="Haya V.N."/>
            <person name="Hoffman A.K."/>
            <person name="Horne B."/>
            <person name="Howard T."/>
            <person name="Iglesia A.J."/>
            <person name="Ijezie O.D."/>
            <person name="Incognito N.A."/>
            <person name="Inen J.A."/>
            <person name="Jaiswal A."/>
            <person name="Jezek R.A."/>
            <person name="Kawa A.C."/>
            <person name="Khan F."/>
            <person name="Khin A.C."/>
            <person name="Knapo J."/>
            <person name="Kong A.S."/>
            <person name="Le B.Q."/>
            <person name="Le Q.M."/>
            <person name="Le T.-H.M."/>
            <person name="Lee M."/>
            <person name="Lockwood J.L."/>
            <person name="Loto-Rojas G.S."/>
            <person name="Mantzavinos A."/>
            <person name="Martinez D.R."/>
            <person name="Meadows A.R."/>
            <person name="Mehr S."/>
            <person name="Mellon M.N."/>
            <person name="Memon S."/>
            <person name="Miller B."/>
            <person name="Min S."/>
            <person name="Mitchell L.M."/>
            <person name="Mohamed I.R."/>
            <person name="Mohammed F.O."/>
            <person name="More S."/>
            <person name="Muntaha S."/>
            <person name="Nadeem I."/>
            <person name="Ndjeumen-Njinguet A.S."/>
            <person name="Ng P."/>
            <person name="Ngu V.E."/>
            <person name="Nguyen B.N."/>
            <person name="OHern C.T."/>
            <person name="Oboh U.S."/>
            <person name="Pagano C.W."/>
            <person name="Panakal P.R."/>
            <person name="Park D.A."/>
            <person name="Parsana D."/>
            <person name="Patel P."/>
            <person name="Patel V.S."/>
            <person name="Patwardhan V.M."/>
            <person name="Pawar S.D."/>
            <person name="Payne V.R."/>
            <person name="Petricel I.M."/>
            <person name="Phillips C."/>
            <person name="Puglisi K.M."/>
            <person name="Ramaprasad G."/>
            <person name="Raza A.S."/>
            <person name="Rivera-Oven A.G."/>
            <person name="Robins E."/>
            <person name="Roeun D.C."/>
            <person name="Rostovtseva N."/>
            <person name="Sadat M."/>
            <person name="Seas A."/>
            <person name="So E.J."/>
            <person name="Sogbesan C."/>
            <person name="Strumsky L.A."/>
            <person name="Sun J.L."/>
            <person name="Sutherland H.J."/>
            <person name="Tchakounte I."/>
            <person name="Tewell J.R."/>
            <person name="Thapa D.J."/>
            <person name="Tkach Y."/>
            <person name="Tran C.D."/>
            <person name="Tran V."/>
            <person name="Vithayathil T."/>
            <person name="Vivekanandan A."/>
            <person name="Wang S.R."/>
            <person name="White E."/>
            <person name="Yang A.L."/>
            <person name="Ye D.T."/>
            <person name="Yirenkyi M."/>
            <person name="Zarb J.S."/>
            <person name="Zhang S."/>
            <person name="Zhou M.T."/>
            <person name="Cao A."/>
            <person name="Nguyen K.M."/>
            <person name="Patel K."/>
            <person name="Patel P."/>
            <person name="Pennington E."/>
            <person name="Sendze O."/>
            <person name="Zahangir S."/>
            <person name="Correa-Mendez M."/>
            <person name="Fabian M.F."/>
            <person name="Liu S."/>
            <person name="Jethmalani Y."/>
            <person name="Nunn R."/>
            <person name="Prakash A."/>
            <person name="Louise T."/>
            <person name="Russell D.A."/>
            <person name="Hatfull G.F."/>
            <person name="Erill I."/>
            <person name="Caruso S.M."/>
        </authorList>
    </citation>
    <scope>NUCLEOTIDE SEQUENCE [LARGE SCALE GENOMIC DNA]</scope>
</reference>
<dbReference type="InterPro" id="IPR055760">
    <property type="entry name" value="DUF7336"/>
</dbReference>
<dbReference type="Proteomes" id="UP000222741">
    <property type="component" value="Segment"/>
</dbReference>
<gene>
    <name evidence="2" type="ORF">FLAPJACK_260</name>
</gene>
<evidence type="ECO:0000313" key="3">
    <source>
        <dbReference type="Proteomes" id="UP000222741"/>
    </source>
</evidence>
<name>A0A1X9SGI1_9CAUD</name>
<feature type="domain" description="DUF7336" evidence="1">
    <location>
        <begin position="3"/>
        <end position="54"/>
    </location>
</feature>
<accession>A0A1X9SGI1</accession>
<evidence type="ECO:0000313" key="2">
    <source>
        <dbReference type="EMBL" id="ARQ95171.1"/>
    </source>
</evidence>
<dbReference type="Pfam" id="PF24024">
    <property type="entry name" value="DUF7336"/>
    <property type="match status" value="1"/>
</dbReference>
<dbReference type="EMBL" id="KY888882">
    <property type="protein sequence ID" value="ARQ95171.1"/>
    <property type="molecule type" value="Genomic_DNA"/>
</dbReference>